<evidence type="ECO:0000313" key="2">
    <source>
        <dbReference type="EMBL" id="MDV2862880.1"/>
    </source>
</evidence>
<dbReference type="GO" id="GO:0016758">
    <property type="term" value="F:hexosyltransferase activity"/>
    <property type="evidence" value="ECO:0007669"/>
    <property type="project" value="UniProtKB-ARBA"/>
</dbReference>
<accession>A0AB35RLL3</accession>
<sequence length="358" mass="41154">MAAAKISVIMPTYNHESFVGKAIESVLCQEGVDFEFLIFDDGSKDKTLEIVESYDDPRIKIIPNFVNLGACTATNILIENATGKYIALINSDDYWEDKDKLAIQLNYLEANPHVGACFGKARFVDKFDEVIPPGNLPFGHVFEQHNRSRGEWLRFFFDSGNCICHPTMLIRKQCYHDVGTYRNAFRQLPDYDMWIRLVKKWDIHIFDKVFINFRIMPGENASSPTTKNSIRTLNEHYLIACNYFDGISAEDLSAGFSDVFQNKNNERDEIAIDIEKALLLFSENRWLNRAYKMAALPKIAGLLGSPIHAQRMKESYDIDDLWFQNKMAEVDVLLPKIVADIQTKKHGIKKLLTKLKFF</sequence>
<proteinExistence type="predicted"/>
<dbReference type="EMBL" id="JAWJAC010000005">
    <property type="protein sequence ID" value="MDV2862880.1"/>
    <property type="molecule type" value="Genomic_DNA"/>
</dbReference>
<keyword evidence="2" id="KW-0808">Transferase</keyword>
<dbReference type="PANTHER" id="PTHR22916">
    <property type="entry name" value="GLYCOSYLTRANSFERASE"/>
    <property type="match status" value="1"/>
</dbReference>
<dbReference type="RefSeq" id="WP_142517916.1">
    <property type="nucleotide sequence ID" value="NZ_JAWJAC010000005.1"/>
</dbReference>
<dbReference type="AlphaFoldDB" id="A0AB35RLL3"/>
<evidence type="ECO:0000259" key="1">
    <source>
        <dbReference type="Pfam" id="PF00535"/>
    </source>
</evidence>
<organism evidence="2 3">
    <name type="scientific">Phytobacter ursingii</name>
    <dbReference type="NCBI Taxonomy" id="1972431"/>
    <lineage>
        <taxon>Bacteria</taxon>
        <taxon>Pseudomonadati</taxon>
        <taxon>Pseudomonadota</taxon>
        <taxon>Gammaproteobacteria</taxon>
        <taxon>Enterobacterales</taxon>
        <taxon>Enterobacteriaceae</taxon>
        <taxon>Phytobacter</taxon>
    </lineage>
</organism>
<keyword evidence="2" id="KW-0328">Glycosyltransferase</keyword>
<dbReference type="InterPro" id="IPR001173">
    <property type="entry name" value="Glyco_trans_2-like"/>
</dbReference>
<name>A0AB35RLL3_9ENTR</name>
<dbReference type="Pfam" id="PF00535">
    <property type="entry name" value="Glycos_transf_2"/>
    <property type="match status" value="1"/>
</dbReference>
<comment type="caution">
    <text evidence="2">The sequence shown here is derived from an EMBL/GenBank/DDBJ whole genome shotgun (WGS) entry which is preliminary data.</text>
</comment>
<keyword evidence="3" id="KW-1185">Reference proteome</keyword>
<evidence type="ECO:0000313" key="3">
    <source>
        <dbReference type="Proteomes" id="UP001286589"/>
    </source>
</evidence>
<dbReference type="InterPro" id="IPR029044">
    <property type="entry name" value="Nucleotide-diphossugar_trans"/>
</dbReference>
<dbReference type="SUPFAM" id="SSF53448">
    <property type="entry name" value="Nucleotide-diphospho-sugar transferases"/>
    <property type="match status" value="1"/>
</dbReference>
<protein>
    <submittedName>
        <fullName evidence="2">Glycosyltransferase</fullName>
        <ecNumber evidence="2">2.4.-.-</ecNumber>
    </submittedName>
</protein>
<dbReference type="EC" id="2.4.-.-" evidence="2"/>
<dbReference type="Gene3D" id="3.90.550.10">
    <property type="entry name" value="Spore Coat Polysaccharide Biosynthesis Protein SpsA, Chain A"/>
    <property type="match status" value="1"/>
</dbReference>
<feature type="domain" description="Glycosyltransferase 2-like" evidence="1">
    <location>
        <begin position="7"/>
        <end position="169"/>
    </location>
</feature>
<dbReference type="PANTHER" id="PTHR22916:SF3">
    <property type="entry name" value="UDP-GLCNAC:BETAGAL BETA-1,3-N-ACETYLGLUCOSAMINYLTRANSFERASE-LIKE PROTEIN 1"/>
    <property type="match status" value="1"/>
</dbReference>
<dbReference type="Proteomes" id="UP001286589">
    <property type="component" value="Unassembled WGS sequence"/>
</dbReference>
<reference evidence="2 3" key="1">
    <citation type="submission" date="2023-10" db="EMBL/GenBank/DDBJ databases">
        <title>Phytobacter spp. The emergence of a new genus of hospital-origin enterobacteria encoding carbapenemases in Argentina.</title>
        <authorList>
            <person name="Vay C."/>
            <person name="Almuzara M."/>
            <person name="Traglia G.M."/>
            <person name="Campos J."/>
        </authorList>
    </citation>
    <scope>NUCLEOTIDE SEQUENCE [LARGE SCALE GENOMIC DNA]</scope>
    <source>
        <strain evidence="2 3">CVMA36</strain>
    </source>
</reference>
<gene>
    <name evidence="2" type="ORF">R0H02_10465</name>
</gene>